<dbReference type="Proteomes" id="UP001244011">
    <property type="component" value="Unassembled WGS sequence"/>
</dbReference>
<dbReference type="GeneID" id="85314660"/>
<feature type="compositionally biased region" description="Basic and acidic residues" evidence="1">
    <location>
        <begin position="233"/>
        <end position="242"/>
    </location>
</feature>
<evidence type="ECO:0000256" key="1">
    <source>
        <dbReference type="SAM" id="MobiDB-lite"/>
    </source>
</evidence>
<reference evidence="2" key="1">
    <citation type="submission" date="2023-06" db="EMBL/GenBank/DDBJ databases">
        <title>Genome-scale phylogeny and comparative genomics of the fungal order Sordariales.</title>
        <authorList>
            <consortium name="Lawrence Berkeley National Laboratory"/>
            <person name="Hensen N."/>
            <person name="Bonometti L."/>
            <person name="Westerberg I."/>
            <person name="Brannstrom I.O."/>
            <person name="Guillou S."/>
            <person name="Cros-Aarteil S."/>
            <person name="Calhoun S."/>
            <person name="Haridas S."/>
            <person name="Kuo A."/>
            <person name="Mondo S."/>
            <person name="Pangilinan J."/>
            <person name="Riley R."/>
            <person name="Labutti K."/>
            <person name="Andreopoulos B."/>
            <person name="Lipzen A."/>
            <person name="Chen C."/>
            <person name="Yanf M."/>
            <person name="Daum C."/>
            <person name="Ng V."/>
            <person name="Clum A."/>
            <person name="Steindorff A."/>
            <person name="Ohm R."/>
            <person name="Martin F."/>
            <person name="Silar P."/>
            <person name="Natvig D."/>
            <person name="Lalanne C."/>
            <person name="Gautier V."/>
            <person name="Ament-Velasquez S.L."/>
            <person name="Kruys A."/>
            <person name="Hutchinson M.I."/>
            <person name="Powell A.J."/>
            <person name="Barry K."/>
            <person name="Miller A.N."/>
            <person name="Grigoriev I.V."/>
            <person name="Debuchy R."/>
            <person name="Gladieux P."/>
            <person name="Thoren M.H."/>
            <person name="Johannesson H."/>
        </authorList>
    </citation>
    <scope>NUCLEOTIDE SEQUENCE</scope>
    <source>
        <strain evidence="2">8032-3</strain>
    </source>
</reference>
<feature type="non-terminal residue" evidence="2">
    <location>
        <position position="1"/>
    </location>
</feature>
<evidence type="ECO:0000313" key="2">
    <source>
        <dbReference type="EMBL" id="KAK1767305.1"/>
    </source>
</evidence>
<feature type="compositionally biased region" description="Basic residues" evidence="1">
    <location>
        <begin position="1"/>
        <end position="16"/>
    </location>
</feature>
<accession>A0AAJ0BZS2</accession>
<feature type="compositionally biased region" description="Basic and acidic residues" evidence="1">
    <location>
        <begin position="347"/>
        <end position="360"/>
    </location>
</feature>
<dbReference type="RefSeq" id="XP_060283518.1">
    <property type="nucleotide sequence ID" value="XM_060431473.1"/>
</dbReference>
<feature type="region of interest" description="Disordered" evidence="1">
    <location>
        <begin position="1"/>
        <end position="54"/>
    </location>
</feature>
<name>A0AAJ0BZS2_9PEZI</name>
<sequence length="360" mass="38435">SQRHPRPRRARKRLLRRQRDEQAQPRPRATPTTGRRRSAVLGARSQCSSGPPPLGRWRRRICWSGADRVVQTQPAAQPVVGAHAQCRLERHQGRREGAGAGLVVRVQHALDLRAPPARRGLGRLARVRREDRHVPVAEDQDVSGAGVGRDLARRADGSEAVPRCERRRRVAAHRELPRLVADTKQGGCPPSAEVVYLGAWGAVGVVRSGNAHPQQEGPVLGALVEGESPDLKPELRGETHDGRARRRVGSAPQIAEAGPRKSDLPTLGGYGANGVLDPCGEGGVYSVPANGVSDPCGQGGVKPVPNAGPNLGPAIPAISAKDVVVQARAATLKEVMHHAVTCPEPSAHNEGEYQPRQGVD</sequence>
<dbReference type="EMBL" id="MU839008">
    <property type="protein sequence ID" value="KAK1767305.1"/>
    <property type="molecule type" value="Genomic_DNA"/>
</dbReference>
<organism evidence="2 3">
    <name type="scientific">Phialemonium atrogriseum</name>
    <dbReference type="NCBI Taxonomy" id="1093897"/>
    <lineage>
        <taxon>Eukaryota</taxon>
        <taxon>Fungi</taxon>
        <taxon>Dikarya</taxon>
        <taxon>Ascomycota</taxon>
        <taxon>Pezizomycotina</taxon>
        <taxon>Sordariomycetes</taxon>
        <taxon>Sordariomycetidae</taxon>
        <taxon>Cephalothecales</taxon>
        <taxon>Cephalothecaceae</taxon>
        <taxon>Phialemonium</taxon>
    </lineage>
</organism>
<evidence type="ECO:0000313" key="3">
    <source>
        <dbReference type="Proteomes" id="UP001244011"/>
    </source>
</evidence>
<dbReference type="AlphaFoldDB" id="A0AAJ0BZS2"/>
<feature type="region of interest" description="Disordered" evidence="1">
    <location>
        <begin position="233"/>
        <end position="266"/>
    </location>
</feature>
<proteinExistence type="predicted"/>
<feature type="region of interest" description="Disordered" evidence="1">
    <location>
        <begin position="341"/>
        <end position="360"/>
    </location>
</feature>
<comment type="caution">
    <text evidence="2">The sequence shown here is derived from an EMBL/GenBank/DDBJ whole genome shotgun (WGS) entry which is preliminary data.</text>
</comment>
<keyword evidence="3" id="KW-1185">Reference proteome</keyword>
<gene>
    <name evidence="2" type="ORF">QBC33DRAFT_586414</name>
</gene>
<protein>
    <submittedName>
        <fullName evidence="2">Uncharacterized protein</fullName>
    </submittedName>
</protein>